<dbReference type="Pfam" id="PF17111">
    <property type="entry name" value="PigL_N"/>
    <property type="match status" value="1"/>
</dbReference>
<evidence type="ECO:0000313" key="3">
    <source>
        <dbReference type="EMBL" id="KAF4464267.1"/>
    </source>
</evidence>
<proteinExistence type="predicted"/>
<evidence type="ECO:0000259" key="2">
    <source>
        <dbReference type="PROSITE" id="PS50238"/>
    </source>
</evidence>
<dbReference type="Pfam" id="PF00620">
    <property type="entry name" value="RhoGAP"/>
    <property type="match status" value="1"/>
</dbReference>
<name>A0A8H4PJ95_9HYPO</name>
<dbReference type="PANTHER" id="PTHR15228">
    <property type="entry name" value="SPERMATHECAL PHYSIOLOGY VARIANT"/>
    <property type="match status" value="1"/>
</dbReference>
<dbReference type="SMART" id="SM00324">
    <property type="entry name" value="RhoGAP"/>
    <property type="match status" value="1"/>
</dbReference>
<comment type="caution">
    <text evidence="3">The sequence shown here is derived from an EMBL/GenBank/DDBJ whole genome shotgun (WGS) entry which is preliminary data.</text>
</comment>
<keyword evidence="4" id="KW-1185">Reference proteome</keyword>
<dbReference type="GO" id="GO:0005938">
    <property type="term" value="C:cell cortex"/>
    <property type="evidence" value="ECO:0007669"/>
    <property type="project" value="TreeGrafter"/>
</dbReference>
<dbReference type="AlphaFoldDB" id="A0A8H4PJ95"/>
<gene>
    <name evidence="3" type="ORF">FALBO_8900</name>
</gene>
<dbReference type="InterPro" id="IPR031348">
    <property type="entry name" value="PigL_N"/>
</dbReference>
<evidence type="ECO:0000256" key="1">
    <source>
        <dbReference type="ARBA" id="ARBA00022468"/>
    </source>
</evidence>
<keyword evidence="1" id="KW-0343">GTPase activation</keyword>
<organism evidence="3 4">
    <name type="scientific">Fusarium albosuccineum</name>
    <dbReference type="NCBI Taxonomy" id="1237068"/>
    <lineage>
        <taxon>Eukaryota</taxon>
        <taxon>Fungi</taxon>
        <taxon>Dikarya</taxon>
        <taxon>Ascomycota</taxon>
        <taxon>Pezizomycotina</taxon>
        <taxon>Sordariomycetes</taxon>
        <taxon>Hypocreomycetidae</taxon>
        <taxon>Hypocreales</taxon>
        <taxon>Nectriaceae</taxon>
        <taxon>Fusarium</taxon>
        <taxon>Fusarium decemcellulare species complex</taxon>
    </lineage>
</organism>
<feature type="domain" description="Rho-GAP" evidence="2">
    <location>
        <begin position="325"/>
        <end position="521"/>
    </location>
</feature>
<dbReference type="InterPro" id="IPR008936">
    <property type="entry name" value="Rho_GTPase_activation_prot"/>
</dbReference>
<dbReference type="SUPFAM" id="SSF48350">
    <property type="entry name" value="GTPase activation domain, GAP"/>
    <property type="match status" value="1"/>
</dbReference>
<dbReference type="InterPro" id="IPR000198">
    <property type="entry name" value="RhoGAP_dom"/>
</dbReference>
<dbReference type="GO" id="GO:0007165">
    <property type="term" value="P:signal transduction"/>
    <property type="evidence" value="ECO:0007669"/>
    <property type="project" value="InterPro"/>
</dbReference>
<dbReference type="Proteomes" id="UP000554235">
    <property type="component" value="Unassembled WGS sequence"/>
</dbReference>
<dbReference type="PANTHER" id="PTHR15228:SF25">
    <property type="entry name" value="F-BAR DOMAIN-CONTAINING PROTEIN"/>
    <property type="match status" value="1"/>
</dbReference>
<dbReference type="Gene3D" id="1.10.555.10">
    <property type="entry name" value="Rho GTPase activation protein"/>
    <property type="match status" value="1"/>
</dbReference>
<protein>
    <submittedName>
        <fullName evidence="3">Binding 1</fullName>
    </submittedName>
</protein>
<sequence length="525" mass="58148">MADPLSTAASVVGLLTAAAQISKILANVIDKARHAPEECSRIKSEVDDIQNVLTTLQLYIVGTRRAARSRTSLIMVEQVVATLAACVTTFSELDTFATALQNDADMKILDRLRWASKDKEIKAVLVRLESHKSSLTLMLTILTCSQSQDDAESRVDRLCDLVEEVLLRDSTLKERLVALEIRDETAEPQDTIDTKLNQMSVVDTAEEASPPEAIPSSANKQPEWQRNPYGFAFEEILMSSRAYRVAAKDNSDAFSIITSAGRTASYSVPLETPQQPTPAKPSRRERLKILFRAPRALEPISEPEPKDLPAIFGVPLIESIRYANVAISRFDEAGNSQIYGYIPITVAKTGVFLKEKDIFAASGNPVRMSKLQQIFDSPPGYGKGLDWQGCTVHDAAGILLRYLKSLPEPIIPYVCYEKFVEDLVPFTDRELTIEESAEALEVATKLVKDLPSLHRQLLLYVLDILGVFAYWSEHNKMTDIRLISVFQPSIISGRPDTMDADAHHVTASVAKLLVENETDILGAME</sequence>
<dbReference type="EMBL" id="JAADYS010001218">
    <property type="protein sequence ID" value="KAF4464267.1"/>
    <property type="molecule type" value="Genomic_DNA"/>
</dbReference>
<dbReference type="PROSITE" id="PS50238">
    <property type="entry name" value="RHOGAP"/>
    <property type="match status" value="1"/>
</dbReference>
<dbReference type="GO" id="GO:0005096">
    <property type="term" value="F:GTPase activator activity"/>
    <property type="evidence" value="ECO:0007669"/>
    <property type="project" value="UniProtKB-KW"/>
</dbReference>
<evidence type="ECO:0000313" key="4">
    <source>
        <dbReference type="Proteomes" id="UP000554235"/>
    </source>
</evidence>
<dbReference type="GO" id="GO:0060237">
    <property type="term" value="P:regulation of fungal-type cell wall organization"/>
    <property type="evidence" value="ECO:0007669"/>
    <property type="project" value="TreeGrafter"/>
</dbReference>
<dbReference type="OrthoDB" id="19923at2759"/>
<dbReference type="InterPro" id="IPR051025">
    <property type="entry name" value="RhoGAP"/>
</dbReference>
<reference evidence="3 4" key="1">
    <citation type="submission" date="2020-01" db="EMBL/GenBank/DDBJ databases">
        <title>Identification and distribution of gene clusters putatively required for synthesis of sphingolipid metabolism inhibitors in phylogenetically diverse species of the filamentous fungus Fusarium.</title>
        <authorList>
            <person name="Kim H.-S."/>
            <person name="Busman M."/>
            <person name="Brown D.W."/>
            <person name="Divon H."/>
            <person name="Uhlig S."/>
            <person name="Proctor R.H."/>
        </authorList>
    </citation>
    <scope>NUCLEOTIDE SEQUENCE [LARGE SCALE GENOMIC DNA]</scope>
    <source>
        <strain evidence="3 4">NRRL 20459</strain>
    </source>
</reference>
<accession>A0A8H4PJ95</accession>